<dbReference type="Proteomes" id="UP000001075">
    <property type="component" value="Unassembled WGS sequence"/>
</dbReference>
<feature type="compositionally biased region" description="Polar residues" evidence="1">
    <location>
        <begin position="1"/>
        <end position="13"/>
    </location>
</feature>
<evidence type="ECO:0000256" key="1">
    <source>
        <dbReference type="SAM" id="MobiDB-lite"/>
    </source>
</evidence>
<dbReference type="EMBL" id="JH000170">
    <property type="protein sequence ID" value="EGW05927.1"/>
    <property type="molecule type" value="Genomic_DNA"/>
</dbReference>
<evidence type="ECO:0000313" key="2">
    <source>
        <dbReference type="EMBL" id="EGW05927.1"/>
    </source>
</evidence>
<feature type="region of interest" description="Disordered" evidence="1">
    <location>
        <begin position="1"/>
        <end position="41"/>
    </location>
</feature>
<reference evidence="3" key="1">
    <citation type="journal article" date="2011" name="Nat. Biotechnol.">
        <title>The genomic sequence of the Chinese hamster ovary (CHO)-K1 cell line.</title>
        <authorList>
            <person name="Xu X."/>
            <person name="Nagarajan H."/>
            <person name="Lewis N.E."/>
            <person name="Pan S."/>
            <person name="Cai Z."/>
            <person name="Liu X."/>
            <person name="Chen W."/>
            <person name="Xie M."/>
            <person name="Wang W."/>
            <person name="Hammond S."/>
            <person name="Andersen M.R."/>
            <person name="Neff N."/>
            <person name="Passarelli B."/>
            <person name="Koh W."/>
            <person name="Fan H.C."/>
            <person name="Wang J."/>
            <person name="Gui Y."/>
            <person name="Lee K.H."/>
            <person name="Betenbaugh M.J."/>
            <person name="Quake S.R."/>
            <person name="Famili I."/>
            <person name="Palsson B.O."/>
            <person name="Wang J."/>
        </authorList>
    </citation>
    <scope>NUCLEOTIDE SEQUENCE [LARGE SCALE GENOMIC DNA]</scope>
    <source>
        <strain evidence="3">CHO K1 cell line</strain>
    </source>
</reference>
<accession>G3H642</accession>
<gene>
    <name evidence="2" type="ORF">I79_005793</name>
</gene>
<sequence>MRSPQTSLVQENWSAKKISHHDLQKRTKDKTQQSLNTVGSPGVLLLGPDSAILRAG</sequence>
<feature type="compositionally biased region" description="Basic and acidic residues" evidence="1">
    <location>
        <begin position="20"/>
        <end position="31"/>
    </location>
</feature>
<protein>
    <submittedName>
        <fullName evidence="2">Uncharacterized protein</fullName>
    </submittedName>
</protein>
<evidence type="ECO:0000313" key="3">
    <source>
        <dbReference type="Proteomes" id="UP000001075"/>
    </source>
</evidence>
<dbReference type="AlphaFoldDB" id="G3H642"/>
<proteinExistence type="predicted"/>
<name>G3H642_CRIGR</name>
<dbReference type="InParanoid" id="G3H642"/>
<organism evidence="2 3">
    <name type="scientific">Cricetulus griseus</name>
    <name type="common">Chinese hamster</name>
    <name type="synonym">Cricetulus barabensis griseus</name>
    <dbReference type="NCBI Taxonomy" id="10029"/>
    <lineage>
        <taxon>Eukaryota</taxon>
        <taxon>Metazoa</taxon>
        <taxon>Chordata</taxon>
        <taxon>Craniata</taxon>
        <taxon>Vertebrata</taxon>
        <taxon>Euteleostomi</taxon>
        <taxon>Mammalia</taxon>
        <taxon>Eutheria</taxon>
        <taxon>Euarchontoglires</taxon>
        <taxon>Glires</taxon>
        <taxon>Rodentia</taxon>
        <taxon>Myomorpha</taxon>
        <taxon>Muroidea</taxon>
        <taxon>Cricetidae</taxon>
        <taxon>Cricetinae</taxon>
        <taxon>Cricetulus</taxon>
    </lineage>
</organism>